<comment type="pathway">
    <text evidence="1">Cofactor biosynthesis; adenosylcobalamin biosynthesis.</text>
</comment>
<dbReference type="AlphaFoldDB" id="A0A4R1PXF7"/>
<protein>
    <submittedName>
        <fullName evidence="4">Precorrin-6A/cobalt-precorrin-6A reductase</fullName>
    </submittedName>
</protein>
<dbReference type="PROSITE" id="PS51014">
    <property type="entry name" value="COBK_CBIJ"/>
    <property type="match status" value="1"/>
</dbReference>
<dbReference type="RefSeq" id="WP_132082788.1">
    <property type="nucleotide sequence ID" value="NZ_DALZLR010000005.1"/>
</dbReference>
<name>A0A4R1PXF7_9FIRM</name>
<evidence type="ECO:0000256" key="1">
    <source>
        <dbReference type="ARBA" id="ARBA00004953"/>
    </source>
</evidence>
<sequence>MILVLAGTLDGRQLAVDLVEEGHEVLLSAVSEYGGELARDSRLTVRVGPLDQPGLVALLKEAAAQAVVDASHPYAANASQNAMAACEAAGIPYIRYERPSVPLPAYEKLYEVYDAAEAAKTAAGLGNTVFLTTGSRALAVFTAEPLLADKRVIARVLPEPTVLQECLELGFSPRDIVAMQGPFSHELNVAMFTEFQTEVVVTKNSGQVGGSDTKISAAMALDLPLVVISRPKIQYGTVGYSQPEIVALVKEALLCNI</sequence>
<comment type="caution">
    <text evidence="4">The sequence shown here is derived from an EMBL/GenBank/DDBJ whole genome shotgun (WGS) entry which is preliminary data.</text>
</comment>
<dbReference type="Pfam" id="PF02571">
    <property type="entry name" value="CbiJ"/>
    <property type="match status" value="1"/>
</dbReference>
<gene>
    <name evidence="4" type="ORF">EV210_11499</name>
</gene>
<keyword evidence="2" id="KW-0169">Cobalamin biosynthesis</keyword>
<evidence type="ECO:0000313" key="5">
    <source>
        <dbReference type="Proteomes" id="UP000295063"/>
    </source>
</evidence>
<dbReference type="Proteomes" id="UP000295063">
    <property type="component" value="Unassembled WGS sequence"/>
</dbReference>
<accession>A0A4R1PXF7</accession>
<dbReference type="GO" id="GO:0016994">
    <property type="term" value="F:precorrin-6A reductase activity"/>
    <property type="evidence" value="ECO:0007669"/>
    <property type="project" value="InterPro"/>
</dbReference>
<dbReference type="GO" id="GO:0009236">
    <property type="term" value="P:cobalamin biosynthetic process"/>
    <property type="evidence" value="ECO:0007669"/>
    <property type="project" value="UniProtKB-UniPathway"/>
</dbReference>
<dbReference type="Gene3D" id="3.40.50.720">
    <property type="entry name" value="NAD(P)-binding Rossmann-like Domain"/>
    <property type="match status" value="1"/>
</dbReference>
<dbReference type="OrthoDB" id="9780707at2"/>
<organism evidence="4 5">
    <name type="scientific">Anaerospora hongkongensis</name>
    <dbReference type="NCBI Taxonomy" id="244830"/>
    <lineage>
        <taxon>Bacteria</taxon>
        <taxon>Bacillati</taxon>
        <taxon>Bacillota</taxon>
        <taxon>Negativicutes</taxon>
        <taxon>Selenomonadales</taxon>
        <taxon>Sporomusaceae</taxon>
        <taxon>Anaerospora</taxon>
    </lineage>
</organism>
<dbReference type="NCBIfam" id="TIGR00715">
    <property type="entry name" value="precor6x_red"/>
    <property type="match status" value="1"/>
</dbReference>
<evidence type="ECO:0000256" key="3">
    <source>
        <dbReference type="ARBA" id="ARBA00023002"/>
    </source>
</evidence>
<dbReference type="InterPro" id="IPR003723">
    <property type="entry name" value="Precorrin-6x_reduct"/>
</dbReference>
<evidence type="ECO:0000256" key="2">
    <source>
        <dbReference type="ARBA" id="ARBA00022573"/>
    </source>
</evidence>
<dbReference type="PANTHER" id="PTHR36925:SF1">
    <property type="entry name" value="COBALT-PRECORRIN-6A REDUCTASE"/>
    <property type="match status" value="1"/>
</dbReference>
<reference evidence="4 5" key="1">
    <citation type="submission" date="2019-03" db="EMBL/GenBank/DDBJ databases">
        <title>Genomic Encyclopedia of Type Strains, Phase IV (KMG-IV): sequencing the most valuable type-strain genomes for metagenomic binning, comparative biology and taxonomic classification.</title>
        <authorList>
            <person name="Goeker M."/>
        </authorList>
    </citation>
    <scope>NUCLEOTIDE SEQUENCE [LARGE SCALE GENOMIC DNA]</scope>
    <source>
        <strain evidence="4 5">DSM 15969</strain>
    </source>
</reference>
<dbReference type="EMBL" id="SLUI01000014">
    <property type="protein sequence ID" value="TCL35081.1"/>
    <property type="molecule type" value="Genomic_DNA"/>
</dbReference>
<keyword evidence="3" id="KW-0560">Oxidoreductase</keyword>
<proteinExistence type="predicted"/>
<keyword evidence="5" id="KW-1185">Reference proteome</keyword>
<dbReference type="UniPathway" id="UPA00148"/>
<dbReference type="PANTHER" id="PTHR36925">
    <property type="entry name" value="COBALT-PRECORRIN-6A REDUCTASE"/>
    <property type="match status" value="1"/>
</dbReference>
<evidence type="ECO:0000313" key="4">
    <source>
        <dbReference type="EMBL" id="TCL35081.1"/>
    </source>
</evidence>